<dbReference type="Proteomes" id="UP001253193">
    <property type="component" value="Unassembled WGS sequence"/>
</dbReference>
<accession>A0AAW8PYF5</accession>
<sequence>MKINPVILQAIVAAAAKSSASPLEESLKAKLGADVSVVAIPVGEGHPLEAILSELAEKHQEHNVEVPQPIKDSLIAMVDKVINTALTNKTPVGIKSIDSVLDQIIVETLESKDGISIAYDNEEEAFVVIPDSIKNKCPCENCSQDRGEEESIQSAILKMYPYAKPASEGIKKGDVIVTHPDEKPILITRQNMGDFDNYETGFVIANVGEGFNEAA</sequence>
<evidence type="ECO:0000313" key="2">
    <source>
        <dbReference type="Proteomes" id="UP001253193"/>
    </source>
</evidence>
<proteinExistence type="predicted"/>
<gene>
    <name evidence="1" type="ORF">QX249_11235</name>
</gene>
<name>A0AAW8PYF5_VIBPH</name>
<protein>
    <submittedName>
        <fullName evidence="1">Uncharacterized protein</fullName>
    </submittedName>
</protein>
<reference evidence="1" key="1">
    <citation type="submission" date="2023-06" db="EMBL/GenBank/DDBJ databases">
        <title>Genomic Diversity of Vibrio spp. and Metagenomic Analysis of Pathogens in Florida Gulf Coastal Waters Following Hurricane Ian.</title>
        <authorList>
            <person name="Brumfield K.D."/>
        </authorList>
    </citation>
    <scope>NUCLEOTIDE SEQUENCE</scope>
    <source>
        <strain evidence="1">WBS2B-138</strain>
    </source>
</reference>
<evidence type="ECO:0000313" key="1">
    <source>
        <dbReference type="EMBL" id="MDS1821237.1"/>
    </source>
</evidence>
<dbReference type="RefSeq" id="WP_311020108.1">
    <property type="nucleotide sequence ID" value="NZ_JAUHGG010000003.1"/>
</dbReference>
<comment type="caution">
    <text evidence="1">The sequence shown here is derived from an EMBL/GenBank/DDBJ whole genome shotgun (WGS) entry which is preliminary data.</text>
</comment>
<dbReference type="EMBL" id="JAUHGG010000003">
    <property type="protein sequence ID" value="MDS1821237.1"/>
    <property type="molecule type" value="Genomic_DNA"/>
</dbReference>
<organism evidence="1 2">
    <name type="scientific">Vibrio parahaemolyticus</name>
    <dbReference type="NCBI Taxonomy" id="670"/>
    <lineage>
        <taxon>Bacteria</taxon>
        <taxon>Pseudomonadati</taxon>
        <taxon>Pseudomonadota</taxon>
        <taxon>Gammaproteobacteria</taxon>
        <taxon>Vibrionales</taxon>
        <taxon>Vibrionaceae</taxon>
        <taxon>Vibrio</taxon>
    </lineage>
</organism>
<dbReference type="AlphaFoldDB" id="A0AAW8PYF5"/>